<name>A0ABQ2WGS3_9ALTE</name>
<dbReference type="InterPro" id="IPR018741">
    <property type="entry name" value="DUF2288"/>
</dbReference>
<evidence type="ECO:0008006" key="3">
    <source>
        <dbReference type="Google" id="ProtNLM"/>
    </source>
</evidence>
<proteinExistence type="predicted"/>
<dbReference type="RefSeq" id="WP_189480853.1">
    <property type="nucleotide sequence ID" value="NZ_BMYR01000003.1"/>
</dbReference>
<protein>
    <recommendedName>
        <fullName evidence="3">DUF2288 domain-containing protein</fullName>
    </recommendedName>
</protein>
<dbReference type="Proteomes" id="UP000634667">
    <property type="component" value="Unassembled WGS sequence"/>
</dbReference>
<evidence type="ECO:0000313" key="1">
    <source>
        <dbReference type="EMBL" id="GGW54770.1"/>
    </source>
</evidence>
<dbReference type="EMBL" id="BMYR01000003">
    <property type="protein sequence ID" value="GGW54770.1"/>
    <property type="molecule type" value="Genomic_DNA"/>
</dbReference>
<comment type="caution">
    <text evidence="1">The sequence shown here is derived from an EMBL/GenBank/DDBJ whole genome shotgun (WGS) entry which is preliminary data.</text>
</comment>
<sequence>MSSITPADAHFAEEAESPELIRAKIIAETARINWLDLQKFYAAGNVIHVEATLDLIDVAFAFHQDQASQVAAWLSSKQISRTFDGHAQAWYQAKTELWAVVVSPWVLVQDKPLTTQLN</sequence>
<reference evidence="2" key="1">
    <citation type="journal article" date="2019" name="Int. J. Syst. Evol. Microbiol.">
        <title>The Global Catalogue of Microorganisms (GCM) 10K type strain sequencing project: providing services to taxonomists for standard genome sequencing and annotation.</title>
        <authorList>
            <consortium name="The Broad Institute Genomics Platform"/>
            <consortium name="The Broad Institute Genome Sequencing Center for Infectious Disease"/>
            <person name="Wu L."/>
            <person name="Ma J."/>
        </authorList>
    </citation>
    <scope>NUCLEOTIDE SEQUENCE [LARGE SCALE GENOMIC DNA]</scope>
    <source>
        <strain evidence="2">KCTC 23723</strain>
    </source>
</reference>
<evidence type="ECO:0000313" key="2">
    <source>
        <dbReference type="Proteomes" id="UP000634667"/>
    </source>
</evidence>
<gene>
    <name evidence="1" type="ORF">GCM10008111_08430</name>
</gene>
<keyword evidence="2" id="KW-1185">Reference proteome</keyword>
<dbReference type="Pfam" id="PF10052">
    <property type="entry name" value="DUF2288"/>
    <property type="match status" value="1"/>
</dbReference>
<organism evidence="1 2">
    <name type="scientific">Alishewanella tabrizica</name>
    <dbReference type="NCBI Taxonomy" id="671278"/>
    <lineage>
        <taxon>Bacteria</taxon>
        <taxon>Pseudomonadati</taxon>
        <taxon>Pseudomonadota</taxon>
        <taxon>Gammaproteobacteria</taxon>
        <taxon>Alteromonadales</taxon>
        <taxon>Alteromonadaceae</taxon>
        <taxon>Alishewanella</taxon>
    </lineage>
</organism>
<accession>A0ABQ2WGS3</accession>